<name>A0A7J7FIV2_DICBM</name>
<dbReference type="Proteomes" id="UP000551758">
    <property type="component" value="Unassembled WGS sequence"/>
</dbReference>
<accession>A0A7J7FIV2</accession>
<dbReference type="AlphaFoldDB" id="A0A7J7FIV2"/>
<proteinExistence type="predicted"/>
<reference evidence="1 2" key="1">
    <citation type="journal article" date="2020" name="Mol. Biol. Evol.">
        <title>Interspecific Gene Flow and the Evolution of Specialization in Black and White Rhinoceros.</title>
        <authorList>
            <person name="Moodley Y."/>
            <person name="Westbury M.V."/>
            <person name="Russo I.M."/>
            <person name="Gopalakrishnan S."/>
            <person name="Rakotoarivelo A."/>
            <person name="Olsen R.A."/>
            <person name="Prost S."/>
            <person name="Tunstall T."/>
            <person name="Ryder O.A."/>
            <person name="Dalen L."/>
            <person name="Bruford M.W."/>
        </authorList>
    </citation>
    <scope>NUCLEOTIDE SEQUENCE [LARGE SCALE GENOMIC DNA]</scope>
    <source>
        <strain evidence="1">SBR-YM</strain>
        <tissue evidence="1">Skin</tissue>
    </source>
</reference>
<sequence length="123" mass="14088">MLIFVVGSCSRQTDIYIMIYSAWTLLLNNFLWASLYCTSLGLDSSTEFYSLSNSALPFKRRQDMPADNVSFHLPRGPTSFQKDEKVMNDNLSNMYTILNNNEENLTGVIEQQTGEKSPREMEI</sequence>
<gene>
    <name evidence="1" type="ORF">HPG69_016226</name>
</gene>
<comment type="caution">
    <text evidence="1">The sequence shown here is derived from an EMBL/GenBank/DDBJ whole genome shotgun (WGS) entry which is preliminary data.</text>
</comment>
<organism evidence="1 2">
    <name type="scientific">Diceros bicornis minor</name>
    <name type="common">South-central black rhinoceros</name>
    <dbReference type="NCBI Taxonomy" id="77932"/>
    <lineage>
        <taxon>Eukaryota</taxon>
        <taxon>Metazoa</taxon>
        <taxon>Chordata</taxon>
        <taxon>Craniata</taxon>
        <taxon>Vertebrata</taxon>
        <taxon>Euteleostomi</taxon>
        <taxon>Mammalia</taxon>
        <taxon>Eutheria</taxon>
        <taxon>Laurasiatheria</taxon>
        <taxon>Perissodactyla</taxon>
        <taxon>Rhinocerotidae</taxon>
        <taxon>Diceros</taxon>
    </lineage>
</organism>
<evidence type="ECO:0000313" key="2">
    <source>
        <dbReference type="Proteomes" id="UP000551758"/>
    </source>
</evidence>
<evidence type="ECO:0000313" key="1">
    <source>
        <dbReference type="EMBL" id="KAF5927586.1"/>
    </source>
</evidence>
<dbReference type="EMBL" id="JACDTQ010000575">
    <property type="protein sequence ID" value="KAF5927586.1"/>
    <property type="molecule type" value="Genomic_DNA"/>
</dbReference>
<keyword evidence="2" id="KW-1185">Reference proteome</keyword>
<protein>
    <submittedName>
        <fullName evidence="1">Uncharacterized protein</fullName>
    </submittedName>
</protein>